<feature type="signal peptide" evidence="8">
    <location>
        <begin position="1"/>
        <end position="26"/>
    </location>
</feature>
<protein>
    <recommendedName>
        <fullName evidence="4">superoxide dismutase</fullName>
        <ecNumber evidence="4">1.15.1.1</ecNumber>
    </recommendedName>
</protein>
<dbReference type="InterPro" id="IPR036423">
    <property type="entry name" value="SOD-like_Cu/Zn_dom_sf"/>
</dbReference>
<comment type="catalytic activity">
    <reaction evidence="6">
        <text>2 superoxide + 2 H(+) = H2O2 + O2</text>
        <dbReference type="Rhea" id="RHEA:20696"/>
        <dbReference type="ChEBI" id="CHEBI:15378"/>
        <dbReference type="ChEBI" id="CHEBI:15379"/>
        <dbReference type="ChEBI" id="CHEBI:16240"/>
        <dbReference type="ChEBI" id="CHEBI:18421"/>
        <dbReference type="EC" id="1.15.1.1"/>
    </reaction>
</comment>
<dbReference type="GO" id="GO:0005576">
    <property type="term" value="C:extracellular region"/>
    <property type="evidence" value="ECO:0007669"/>
    <property type="project" value="UniProtKB-SubCell"/>
</dbReference>
<reference evidence="10" key="1">
    <citation type="submission" date="2021-03" db="EMBL/GenBank/DDBJ databases">
        <title>Draft genome sequence of rust myrtle Austropuccinia psidii MF-1, a brazilian biotype.</title>
        <authorList>
            <person name="Quecine M.C."/>
            <person name="Pachon D.M.R."/>
            <person name="Bonatelli M.L."/>
            <person name="Correr F.H."/>
            <person name="Franceschini L.M."/>
            <person name="Leite T.F."/>
            <person name="Margarido G.R.A."/>
            <person name="Almeida C.A."/>
            <person name="Ferrarezi J.A."/>
            <person name="Labate C.A."/>
        </authorList>
    </citation>
    <scope>NUCLEOTIDE SEQUENCE</scope>
    <source>
        <strain evidence="10">MF-1</strain>
    </source>
</reference>
<dbReference type="InterPro" id="IPR024134">
    <property type="entry name" value="SOD_Cu/Zn_/chaperone"/>
</dbReference>
<evidence type="ECO:0000259" key="9">
    <source>
        <dbReference type="Pfam" id="PF00080"/>
    </source>
</evidence>
<gene>
    <name evidence="10" type="ORF">O181_001560</name>
</gene>
<evidence type="ECO:0000256" key="6">
    <source>
        <dbReference type="ARBA" id="ARBA00049204"/>
    </source>
</evidence>
<proteinExistence type="inferred from homology"/>
<evidence type="ECO:0000256" key="7">
    <source>
        <dbReference type="SAM" id="MobiDB-lite"/>
    </source>
</evidence>
<feature type="region of interest" description="Disordered" evidence="7">
    <location>
        <begin position="208"/>
        <end position="229"/>
    </location>
</feature>
<dbReference type="Gene3D" id="2.60.40.200">
    <property type="entry name" value="Superoxide dismutase, copper/zinc binding domain"/>
    <property type="match status" value="1"/>
</dbReference>
<evidence type="ECO:0000256" key="3">
    <source>
        <dbReference type="ARBA" id="ARBA00010457"/>
    </source>
</evidence>
<dbReference type="EMBL" id="AVOT02000232">
    <property type="protein sequence ID" value="MBW0461845.1"/>
    <property type="molecule type" value="Genomic_DNA"/>
</dbReference>
<feature type="compositionally biased region" description="Polar residues" evidence="7">
    <location>
        <begin position="297"/>
        <end position="315"/>
    </location>
</feature>
<organism evidence="10 11">
    <name type="scientific">Austropuccinia psidii MF-1</name>
    <dbReference type="NCBI Taxonomy" id="1389203"/>
    <lineage>
        <taxon>Eukaryota</taxon>
        <taxon>Fungi</taxon>
        <taxon>Dikarya</taxon>
        <taxon>Basidiomycota</taxon>
        <taxon>Pucciniomycotina</taxon>
        <taxon>Pucciniomycetes</taxon>
        <taxon>Pucciniales</taxon>
        <taxon>Sphaerophragmiaceae</taxon>
        <taxon>Austropuccinia</taxon>
    </lineage>
</organism>
<sequence>MAKTSRSLLSYVPLALILYANSYVGAQTSASNTPNAISNATQAQNSSSTADGSSSISALTATAIISGKLGVSGKIDFALLPSNAVQVTISATGLMALNSTASYTYHIHTNPVSSDGNCTSALGHLDPLNVTEGLVCDPAFSQYCQLGDLGGRNGKLSGAQQTATATYTDNFLRFWPQAFSLLGRSVVIHLPNSTRIACGNITSVVDGTASSDGKPTLKSSNYTTQYATQGPPAPLVKYEPFVGSTPNDTVISTIILPSVLPDTKTLPNVILGTNSSVHFVNGTNITVQQPAALPAPSTFNYSPGAQLPSQQDPTFTSANSSSSGTRSVASQRAANSGNQLRKSTSLVAVSGLIFLAGAVVYL</sequence>
<evidence type="ECO:0000256" key="5">
    <source>
        <dbReference type="ARBA" id="ARBA00022525"/>
    </source>
</evidence>
<keyword evidence="11" id="KW-1185">Reference proteome</keyword>
<feature type="domain" description="Superoxide dismutase copper/zinc binding" evidence="9">
    <location>
        <begin position="71"/>
        <end position="190"/>
    </location>
</feature>
<dbReference type="Proteomes" id="UP000765509">
    <property type="component" value="Unassembled WGS sequence"/>
</dbReference>
<evidence type="ECO:0000313" key="11">
    <source>
        <dbReference type="Proteomes" id="UP000765509"/>
    </source>
</evidence>
<dbReference type="EC" id="1.15.1.1" evidence="4"/>
<comment type="caution">
    <text evidence="10">The sequence shown here is derived from an EMBL/GenBank/DDBJ whole genome shotgun (WGS) entry which is preliminary data.</text>
</comment>
<dbReference type="AlphaFoldDB" id="A0A9Q3GBY3"/>
<dbReference type="PANTHER" id="PTHR10003">
    <property type="entry name" value="SUPEROXIDE DISMUTASE CU-ZN -RELATED"/>
    <property type="match status" value="1"/>
</dbReference>
<feature type="chain" id="PRO_5040472491" description="superoxide dismutase" evidence="8">
    <location>
        <begin position="27"/>
        <end position="362"/>
    </location>
</feature>
<accession>A0A9Q3GBY3</accession>
<feature type="compositionally biased region" description="Polar residues" evidence="7">
    <location>
        <begin position="208"/>
        <end position="228"/>
    </location>
</feature>
<dbReference type="FunFam" id="2.60.40.200:FF:000007">
    <property type="entry name" value="Cell surface Cu-only superoxide dismutase 5"/>
    <property type="match status" value="1"/>
</dbReference>
<dbReference type="SUPFAM" id="SSF49329">
    <property type="entry name" value="Cu,Zn superoxide dismutase-like"/>
    <property type="match status" value="1"/>
</dbReference>
<dbReference type="Pfam" id="PF00080">
    <property type="entry name" value="Sod_Cu"/>
    <property type="match status" value="1"/>
</dbReference>
<dbReference type="GO" id="GO:0004784">
    <property type="term" value="F:superoxide dismutase activity"/>
    <property type="evidence" value="ECO:0007669"/>
    <property type="project" value="UniProtKB-EC"/>
</dbReference>
<evidence type="ECO:0000256" key="1">
    <source>
        <dbReference type="ARBA" id="ARBA00004196"/>
    </source>
</evidence>
<name>A0A9Q3GBY3_9BASI</name>
<comment type="similarity">
    <text evidence="3">Belongs to the Cu-Zn superoxide dismutase family.</text>
</comment>
<dbReference type="OrthoDB" id="2015551at2759"/>
<comment type="subcellular location">
    <subcellularLocation>
        <location evidence="1">Cell envelope</location>
    </subcellularLocation>
    <subcellularLocation>
        <location evidence="2">Secreted</location>
    </subcellularLocation>
</comment>
<dbReference type="GO" id="GO:0005507">
    <property type="term" value="F:copper ion binding"/>
    <property type="evidence" value="ECO:0007669"/>
    <property type="project" value="InterPro"/>
</dbReference>
<evidence type="ECO:0000256" key="4">
    <source>
        <dbReference type="ARBA" id="ARBA00012682"/>
    </source>
</evidence>
<keyword evidence="5" id="KW-0964">Secreted</keyword>
<evidence type="ECO:0000313" key="10">
    <source>
        <dbReference type="EMBL" id="MBW0461845.1"/>
    </source>
</evidence>
<feature type="compositionally biased region" description="Low complexity" evidence="7">
    <location>
        <begin position="316"/>
        <end position="330"/>
    </location>
</feature>
<dbReference type="InterPro" id="IPR001424">
    <property type="entry name" value="SOD_Cu_Zn_dom"/>
</dbReference>
<evidence type="ECO:0000256" key="2">
    <source>
        <dbReference type="ARBA" id="ARBA00004613"/>
    </source>
</evidence>
<feature type="region of interest" description="Disordered" evidence="7">
    <location>
        <begin position="297"/>
        <end position="336"/>
    </location>
</feature>
<evidence type="ECO:0000256" key="8">
    <source>
        <dbReference type="SAM" id="SignalP"/>
    </source>
</evidence>
<keyword evidence="8" id="KW-0732">Signal</keyword>